<evidence type="ECO:0000313" key="1">
    <source>
        <dbReference type="EMBL" id="BBD08092.1"/>
    </source>
</evidence>
<evidence type="ECO:0000313" key="2">
    <source>
        <dbReference type="Proteomes" id="UP000269883"/>
    </source>
</evidence>
<dbReference type="AlphaFoldDB" id="A0A2Z6AXV1"/>
<dbReference type="RefSeq" id="WP_126377907.1">
    <property type="nucleotide sequence ID" value="NZ_AP017378.1"/>
</dbReference>
<reference evidence="1 2" key="1">
    <citation type="journal article" date="2018" name="Sci. Adv.">
        <title>Multi-heme cytochromes provide a pathway for survival in energy-limited environments.</title>
        <authorList>
            <person name="Deng X."/>
            <person name="Dohmae N."/>
            <person name="Nealson K.H."/>
            <person name="Hashimoto K."/>
            <person name="Okamoto A."/>
        </authorList>
    </citation>
    <scope>NUCLEOTIDE SEQUENCE [LARGE SCALE GENOMIC DNA]</scope>
    <source>
        <strain evidence="1 2">IS5</strain>
    </source>
</reference>
<protein>
    <submittedName>
        <fullName evidence="1">Uncharacterized protein</fullName>
    </submittedName>
</protein>
<dbReference type="EMBL" id="AP017378">
    <property type="protein sequence ID" value="BBD08092.1"/>
    <property type="molecule type" value="Genomic_DNA"/>
</dbReference>
<dbReference type="Proteomes" id="UP000269883">
    <property type="component" value="Chromosome"/>
</dbReference>
<name>A0A2Z6AXV1_9BACT</name>
<sequence>MKKVSGIILPNDWDQDGSLIEVVLYGSDESEFVISGPKETALLGLCHHRVECEGKQVLDNRGRWLLVVGQCRVLGDDVDSGYDFNWDGGSDVGQSFPRMWRQ</sequence>
<dbReference type="OrthoDB" id="5465417at2"/>
<dbReference type="KEGG" id="dfl:DFE_1366"/>
<organism evidence="1 2">
    <name type="scientific">Desulfovibrio ferrophilus</name>
    <dbReference type="NCBI Taxonomy" id="241368"/>
    <lineage>
        <taxon>Bacteria</taxon>
        <taxon>Pseudomonadati</taxon>
        <taxon>Thermodesulfobacteriota</taxon>
        <taxon>Desulfovibrionia</taxon>
        <taxon>Desulfovibrionales</taxon>
        <taxon>Desulfovibrionaceae</taxon>
        <taxon>Desulfovibrio</taxon>
    </lineage>
</organism>
<gene>
    <name evidence="1" type="ORF">DFE_1366</name>
</gene>
<keyword evidence="2" id="KW-1185">Reference proteome</keyword>
<accession>A0A2Z6AXV1</accession>
<proteinExistence type="predicted"/>